<comment type="caution">
    <text evidence="2">The sequence shown here is derived from an EMBL/GenBank/DDBJ whole genome shotgun (WGS) entry which is preliminary data.</text>
</comment>
<accession>A0ABY6V3L5</accession>
<keyword evidence="3" id="KW-1185">Reference proteome</keyword>
<dbReference type="Proteomes" id="UP000766486">
    <property type="component" value="Unassembled WGS sequence"/>
</dbReference>
<name>A0ABY6V3L5_BIOOC</name>
<feature type="compositionally biased region" description="Basic and acidic residues" evidence="1">
    <location>
        <begin position="1"/>
        <end position="10"/>
    </location>
</feature>
<evidence type="ECO:0000313" key="3">
    <source>
        <dbReference type="Proteomes" id="UP000766486"/>
    </source>
</evidence>
<reference evidence="2 3" key="1">
    <citation type="submission" date="2019-06" db="EMBL/GenBank/DDBJ databases">
        <authorList>
            <person name="Broberg M."/>
        </authorList>
    </citation>
    <scope>NUCLEOTIDE SEQUENCE [LARGE SCALE GENOMIC DNA]</scope>
</reference>
<sequence>MGSDTAKPERIVLSLPRYTPGDRKNPSQSIGPLAWDGVALFPALLLEWSPRKTTGERLIRVSDWGAGKSLTFGDRVTTATVAEDAAGCTVTYTSQGRWAFRGA</sequence>
<dbReference type="EMBL" id="CABFNS010001142">
    <property type="protein sequence ID" value="VUC38253.1"/>
    <property type="molecule type" value="Genomic_DNA"/>
</dbReference>
<feature type="region of interest" description="Disordered" evidence="1">
    <location>
        <begin position="1"/>
        <end position="29"/>
    </location>
</feature>
<proteinExistence type="predicted"/>
<evidence type="ECO:0000256" key="1">
    <source>
        <dbReference type="SAM" id="MobiDB-lite"/>
    </source>
</evidence>
<evidence type="ECO:0000313" key="2">
    <source>
        <dbReference type="EMBL" id="VUC38253.1"/>
    </source>
</evidence>
<organism evidence="2 3">
    <name type="scientific">Bionectria ochroleuca</name>
    <name type="common">Gliocladium roseum</name>
    <dbReference type="NCBI Taxonomy" id="29856"/>
    <lineage>
        <taxon>Eukaryota</taxon>
        <taxon>Fungi</taxon>
        <taxon>Dikarya</taxon>
        <taxon>Ascomycota</taxon>
        <taxon>Pezizomycotina</taxon>
        <taxon>Sordariomycetes</taxon>
        <taxon>Hypocreomycetidae</taxon>
        <taxon>Hypocreales</taxon>
        <taxon>Bionectriaceae</taxon>
        <taxon>Clonostachys</taxon>
    </lineage>
</organism>
<gene>
    <name evidence="2" type="ORF">CLO192961_LOCUS496434</name>
</gene>
<protein>
    <submittedName>
        <fullName evidence="2">Uncharacterized protein</fullName>
    </submittedName>
</protein>